<feature type="compositionally biased region" description="Polar residues" evidence="1">
    <location>
        <begin position="243"/>
        <end position="256"/>
    </location>
</feature>
<comment type="caution">
    <text evidence="2">The sequence shown here is derived from an EMBL/GenBank/DDBJ whole genome shotgun (WGS) entry which is preliminary data.</text>
</comment>
<dbReference type="Proteomes" id="UP000824890">
    <property type="component" value="Unassembled WGS sequence"/>
</dbReference>
<evidence type="ECO:0000256" key="1">
    <source>
        <dbReference type="SAM" id="MobiDB-lite"/>
    </source>
</evidence>
<sequence>MSSMPSGGRPLVTIPTSELSSTTPATFTPSIGTWAKPLAFAPPATPPTPETPMDFDPQYLNNLLDYFWPTLTDELGKNQKKRDHQAAVREFLYIPVQKILVSELKDDGTLRFQWAARMNLSTRNLYQAANPTFRLDGTPQDTKKKYASYQLPKRVLKKVQHRRITQYLRLKWKGNKHQDHMVVQVESSEVNLVSAEKEIGEYTIQILESNNETEFKEMQTQDGVVPNDLSTPTNFPTYSTVTIANDSNSQSTSSPLAGSLPAPA</sequence>
<dbReference type="EMBL" id="JAGKQM010000012">
    <property type="protein sequence ID" value="KAH0899394.1"/>
    <property type="molecule type" value="Genomic_DNA"/>
</dbReference>
<reference evidence="2 3" key="1">
    <citation type="submission" date="2021-05" db="EMBL/GenBank/DDBJ databases">
        <title>Genome Assembly of Synthetic Allotetraploid Brassica napus Reveals Homoeologous Exchanges between Subgenomes.</title>
        <authorList>
            <person name="Davis J.T."/>
        </authorList>
    </citation>
    <scope>NUCLEOTIDE SEQUENCE [LARGE SCALE GENOMIC DNA]</scope>
    <source>
        <strain evidence="3">cv. Da-Ae</strain>
        <tissue evidence="2">Seedling</tissue>
    </source>
</reference>
<feature type="region of interest" description="Disordered" evidence="1">
    <location>
        <begin position="1"/>
        <end position="23"/>
    </location>
</feature>
<protein>
    <submittedName>
        <fullName evidence="2">Uncharacterized protein</fullName>
    </submittedName>
</protein>
<feature type="region of interest" description="Disordered" evidence="1">
    <location>
        <begin position="243"/>
        <end position="264"/>
    </location>
</feature>
<accession>A0ABQ8B3M1</accession>
<organism evidence="2 3">
    <name type="scientific">Brassica napus</name>
    <name type="common">Rape</name>
    <dbReference type="NCBI Taxonomy" id="3708"/>
    <lineage>
        <taxon>Eukaryota</taxon>
        <taxon>Viridiplantae</taxon>
        <taxon>Streptophyta</taxon>
        <taxon>Embryophyta</taxon>
        <taxon>Tracheophyta</taxon>
        <taxon>Spermatophyta</taxon>
        <taxon>Magnoliopsida</taxon>
        <taxon>eudicotyledons</taxon>
        <taxon>Gunneridae</taxon>
        <taxon>Pentapetalae</taxon>
        <taxon>rosids</taxon>
        <taxon>malvids</taxon>
        <taxon>Brassicales</taxon>
        <taxon>Brassicaceae</taxon>
        <taxon>Brassiceae</taxon>
        <taxon>Brassica</taxon>
    </lineage>
</organism>
<proteinExistence type="predicted"/>
<keyword evidence="3" id="KW-1185">Reference proteome</keyword>
<gene>
    <name evidence="2" type="ORF">HID58_048962</name>
</gene>
<evidence type="ECO:0000313" key="2">
    <source>
        <dbReference type="EMBL" id="KAH0899394.1"/>
    </source>
</evidence>
<feature type="compositionally biased region" description="Polar residues" evidence="1">
    <location>
        <begin position="14"/>
        <end position="23"/>
    </location>
</feature>
<name>A0ABQ8B3M1_BRANA</name>
<evidence type="ECO:0000313" key="3">
    <source>
        <dbReference type="Proteomes" id="UP000824890"/>
    </source>
</evidence>